<dbReference type="Gene3D" id="1.10.3110.10">
    <property type="entry name" value="protoporphyrinogen ix oxidase, domain 3"/>
    <property type="match status" value="1"/>
</dbReference>
<comment type="caution">
    <text evidence="15">The sequence shown here is derived from an EMBL/GenBank/DDBJ whole genome shotgun (WGS) entry which is preliminary data.</text>
</comment>
<evidence type="ECO:0000256" key="7">
    <source>
        <dbReference type="ARBA" id="ARBA00019046"/>
    </source>
</evidence>
<proteinExistence type="inferred from homology"/>
<organism evidence="15 16">
    <name type="scientific">Glutamicibacter ardleyensis</name>
    <dbReference type="NCBI Taxonomy" id="225894"/>
    <lineage>
        <taxon>Bacteria</taxon>
        <taxon>Bacillati</taxon>
        <taxon>Actinomycetota</taxon>
        <taxon>Actinomycetes</taxon>
        <taxon>Micrococcales</taxon>
        <taxon>Micrococcaceae</taxon>
        <taxon>Glutamicibacter</taxon>
    </lineage>
</organism>
<comment type="catalytic activity">
    <reaction evidence="1">
        <text>coproporphyrinogen III + 3 O2 = coproporphyrin III + 3 H2O2</text>
        <dbReference type="Rhea" id="RHEA:43436"/>
        <dbReference type="ChEBI" id="CHEBI:15379"/>
        <dbReference type="ChEBI" id="CHEBI:16240"/>
        <dbReference type="ChEBI" id="CHEBI:57309"/>
        <dbReference type="ChEBI" id="CHEBI:131725"/>
        <dbReference type="EC" id="1.3.3.15"/>
    </reaction>
    <physiologicalReaction direction="left-to-right" evidence="1">
        <dbReference type="Rhea" id="RHEA:43437"/>
    </physiologicalReaction>
</comment>
<keyword evidence="9 12" id="KW-0274">FAD</keyword>
<evidence type="ECO:0000259" key="14">
    <source>
        <dbReference type="Pfam" id="PF01593"/>
    </source>
</evidence>
<keyword evidence="11 12" id="KW-0350">Heme biosynthesis</keyword>
<comment type="subcellular location">
    <subcellularLocation>
        <location evidence="12">Cytoplasm</location>
    </subcellularLocation>
</comment>
<accession>A0ABQ2DRZ7</accession>
<dbReference type="Proteomes" id="UP000606115">
    <property type="component" value="Unassembled WGS sequence"/>
</dbReference>
<dbReference type="EMBL" id="BMKX01000009">
    <property type="protein sequence ID" value="GGJ70492.1"/>
    <property type="molecule type" value="Genomic_DNA"/>
</dbReference>
<keyword evidence="8 12" id="KW-0285">Flavoprotein</keyword>
<evidence type="ECO:0000313" key="16">
    <source>
        <dbReference type="Proteomes" id="UP000606115"/>
    </source>
</evidence>
<feature type="region of interest" description="Disordered" evidence="13">
    <location>
        <begin position="1"/>
        <end position="34"/>
    </location>
</feature>
<dbReference type="SUPFAM" id="SSF54373">
    <property type="entry name" value="FAD-linked reductases, C-terminal domain"/>
    <property type="match status" value="1"/>
</dbReference>
<comment type="pathway">
    <text evidence="4 12">Porphyrin-containing compound metabolism; protoheme biosynthesis.</text>
</comment>
<evidence type="ECO:0000256" key="12">
    <source>
        <dbReference type="RuleBase" id="RU364052"/>
    </source>
</evidence>
<comment type="cofactor">
    <cofactor evidence="2 12">
        <name>FAD</name>
        <dbReference type="ChEBI" id="CHEBI:57692"/>
    </cofactor>
</comment>
<feature type="compositionally biased region" description="Basic and acidic residues" evidence="13">
    <location>
        <begin position="21"/>
        <end position="34"/>
    </location>
</feature>
<evidence type="ECO:0000256" key="9">
    <source>
        <dbReference type="ARBA" id="ARBA00022827"/>
    </source>
</evidence>
<dbReference type="SUPFAM" id="SSF51905">
    <property type="entry name" value="FAD/NAD(P)-binding domain"/>
    <property type="match status" value="1"/>
</dbReference>
<evidence type="ECO:0000256" key="1">
    <source>
        <dbReference type="ARBA" id="ARBA00001755"/>
    </source>
</evidence>
<dbReference type="InterPro" id="IPR036188">
    <property type="entry name" value="FAD/NAD-bd_sf"/>
</dbReference>
<evidence type="ECO:0000256" key="6">
    <source>
        <dbReference type="ARBA" id="ARBA00012402"/>
    </source>
</evidence>
<evidence type="ECO:0000256" key="10">
    <source>
        <dbReference type="ARBA" id="ARBA00023002"/>
    </source>
</evidence>
<dbReference type="Gene3D" id="3.90.660.20">
    <property type="entry name" value="Protoporphyrinogen oxidase, mitochondrial, domain 2"/>
    <property type="match status" value="1"/>
</dbReference>
<keyword evidence="10 12" id="KW-0560">Oxidoreductase</keyword>
<dbReference type="PANTHER" id="PTHR42923">
    <property type="entry name" value="PROTOPORPHYRINOGEN OXIDASE"/>
    <property type="match status" value="1"/>
</dbReference>
<reference evidence="16" key="1">
    <citation type="journal article" date="2019" name="Int. J. Syst. Evol. Microbiol.">
        <title>The Global Catalogue of Microorganisms (GCM) 10K type strain sequencing project: providing services to taxonomists for standard genome sequencing and annotation.</title>
        <authorList>
            <consortium name="The Broad Institute Genomics Platform"/>
            <consortium name="The Broad Institute Genome Sequencing Center for Infectious Disease"/>
            <person name="Wu L."/>
            <person name="Ma J."/>
        </authorList>
    </citation>
    <scope>NUCLEOTIDE SEQUENCE [LARGE SCALE GENOMIC DNA]</scope>
    <source>
        <strain evidence="16">CGMCC 1.3685</strain>
    </source>
</reference>
<evidence type="ECO:0000256" key="11">
    <source>
        <dbReference type="ARBA" id="ARBA00023133"/>
    </source>
</evidence>
<feature type="domain" description="Amine oxidase" evidence="14">
    <location>
        <begin position="77"/>
        <end position="482"/>
    </location>
</feature>
<dbReference type="NCBIfam" id="TIGR00562">
    <property type="entry name" value="proto_IX_ox"/>
    <property type="match status" value="1"/>
</dbReference>
<sequence length="534" mass="55964">MNVEGAAYMTRNQRNSPASEKPSERSATKARRDLASDTAAHALRLLEKVRSAAESRTAKDRVTDPQTPHAIVVGGGIAGLVAARELRQTGYRVTVLEAASSFGGCVRRVDVAGLEIDAGAESFAVRGGTVVSYLDELDLGEKITPTTGVDAWLIQGEGENLVANPLPATSLMGIPAQVRNDDVRRIIGRAATVRAAADLVTPMPKKWATEKLSLAEVVRNRMGQGVLDALVAPVVNGVYSTDPARIDIDAAAPGLRAAMQETGSLAKAVAKLQGDAPAGSRVAGLDGGMYTLVTTLTEQLTAASVALVANSPVTKIDHDPQAPHPYTVHSLGQELTADRVVIATEAQAALNLLNPMFEDSKRISSEAVSNSVALVVLVVDKPELDEAPRGSGALVAQNAPVVAKALTHASAKWPWLAEQSGPGTHVVRLSFGRIGQHEPIVESGDTQALLEQAIKDASKILGVQLNQGDVVGSAISRFNDMVPLQGEEASARRAQLQDAVQDFDGLDVVGAWLAGTGLARVIGHTRRSVAISAR</sequence>
<evidence type="ECO:0000256" key="13">
    <source>
        <dbReference type="SAM" id="MobiDB-lite"/>
    </source>
</evidence>
<gene>
    <name evidence="15" type="ORF">GCM10007173_31620</name>
</gene>
<keyword evidence="16" id="KW-1185">Reference proteome</keyword>
<dbReference type="InterPro" id="IPR050464">
    <property type="entry name" value="Zeta_carotene_desat/Oxidored"/>
</dbReference>
<evidence type="ECO:0000256" key="4">
    <source>
        <dbReference type="ARBA" id="ARBA00004744"/>
    </source>
</evidence>
<evidence type="ECO:0000313" key="15">
    <source>
        <dbReference type="EMBL" id="GGJ70492.1"/>
    </source>
</evidence>
<evidence type="ECO:0000256" key="2">
    <source>
        <dbReference type="ARBA" id="ARBA00001974"/>
    </source>
</evidence>
<dbReference type="InterPro" id="IPR002937">
    <property type="entry name" value="Amino_oxidase"/>
</dbReference>
<comment type="function">
    <text evidence="3 12">Involved in coproporphyrin-dependent heme b biosynthesis. Catalyzes the oxidation of coproporphyrinogen III to coproporphyrin III.</text>
</comment>
<dbReference type="InterPro" id="IPR004572">
    <property type="entry name" value="Protoporphyrinogen_oxidase"/>
</dbReference>
<dbReference type="Pfam" id="PF01593">
    <property type="entry name" value="Amino_oxidase"/>
    <property type="match status" value="1"/>
</dbReference>
<evidence type="ECO:0000256" key="5">
    <source>
        <dbReference type="ARBA" id="ARBA00008310"/>
    </source>
</evidence>
<comment type="similarity">
    <text evidence="5 12">Belongs to the protoporphyrinogen/coproporphyrinogen oxidase family. Coproporphyrinogen III oxidase subfamily.</text>
</comment>
<dbReference type="EC" id="1.3.3.15" evidence="6 12"/>
<dbReference type="Gene3D" id="3.50.50.60">
    <property type="entry name" value="FAD/NAD(P)-binding domain"/>
    <property type="match status" value="1"/>
</dbReference>
<keyword evidence="12" id="KW-0963">Cytoplasm</keyword>
<dbReference type="PANTHER" id="PTHR42923:SF3">
    <property type="entry name" value="PROTOPORPHYRINOGEN OXIDASE"/>
    <property type="match status" value="1"/>
</dbReference>
<name>A0ABQ2DRZ7_9MICC</name>
<protein>
    <recommendedName>
        <fullName evidence="7 12">Coproporphyrinogen III oxidase</fullName>
        <ecNumber evidence="6 12">1.3.3.15</ecNumber>
    </recommendedName>
</protein>
<evidence type="ECO:0000256" key="8">
    <source>
        <dbReference type="ARBA" id="ARBA00022630"/>
    </source>
</evidence>
<evidence type="ECO:0000256" key="3">
    <source>
        <dbReference type="ARBA" id="ARBA00002185"/>
    </source>
</evidence>